<dbReference type="GO" id="GO:0004074">
    <property type="term" value="F:biliverdin reductase [NAD(P)H] activity"/>
    <property type="evidence" value="ECO:0007669"/>
    <property type="project" value="TreeGrafter"/>
</dbReference>
<evidence type="ECO:0000256" key="1">
    <source>
        <dbReference type="ARBA" id="ARBA00038376"/>
    </source>
</evidence>
<comment type="similarity">
    <text evidence="1">Belongs to the avfA family.</text>
</comment>
<dbReference type="AlphaFoldDB" id="A0AAW0GLA3"/>
<gene>
    <name evidence="2" type="ORF">QCA50_003709</name>
</gene>
<dbReference type="InterPro" id="IPR036291">
    <property type="entry name" value="NAD(P)-bd_dom_sf"/>
</dbReference>
<dbReference type="Proteomes" id="UP001385951">
    <property type="component" value="Unassembled WGS sequence"/>
</dbReference>
<protein>
    <recommendedName>
        <fullName evidence="4">NAD(P)-binding domain-containing protein</fullName>
    </recommendedName>
</protein>
<dbReference type="PANTHER" id="PTHR43355">
    <property type="entry name" value="FLAVIN REDUCTASE (NADPH)"/>
    <property type="match status" value="1"/>
</dbReference>
<organism evidence="2 3">
    <name type="scientific">Cerrena zonata</name>
    <dbReference type="NCBI Taxonomy" id="2478898"/>
    <lineage>
        <taxon>Eukaryota</taxon>
        <taxon>Fungi</taxon>
        <taxon>Dikarya</taxon>
        <taxon>Basidiomycota</taxon>
        <taxon>Agaricomycotina</taxon>
        <taxon>Agaricomycetes</taxon>
        <taxon>Polyporales</taxon>
        <taxon>Cerrenaceae</taxon>
        <taxon>Cerrena</taxon>
    </lineage>
</organism>
<dbReference type="PANTHER" id="PTHR43355:SF2">
    <property type="entry name" value="FLAVIN REDUCTASE (NADPH)"/>
    <property type="match status" value="1"/>
</dbReference>
<dbReference type="GO" id="GO:0042602">
    <property type="term" value="F:riboflavin reductase (NADPH) activity"/>
    <property type="evidence" value="ECO:0007669"/>
    <property type="project" value="TreeGrafter"/>
</dbReference>
<accession>A0AAW0GLA3</accession>
<proteinExistence type="inferred from homology"/>
<reference evidence="2 3" key="1">
    <citation type="submission" date="2022-09" db="EMBL/GenBank/DDBJ databases">
        <authorList>
            <person name="Palmer J.M."/>
        </authorList>
    </citation>
    <scope>NUCLEOTIDE SEQUENCE [LARGE SCALE GENOMIC DNA]</scope>
    <source>
        <strain evidence="2 3">DSM 7382</strain>
    </source>
</reference>
<comment type="caution">
    <text evidence="2">The sequence shown here is derived from an EMBL/GenBank/DDBJ whole genome shotgun (WGS) entry which is preliminary data.</text>
</comment>
<sequence>MSTSIKNVYALGASRNIGYFAALRLLAKGVHITFLLRSPATFESDPAILPYLPSKDGSKQGQICIVKGDATNADDVKRGWETALKNGEVDLVLFTVGGAPRMTLTHGAVIDPPNLCTHSILNVLTTMPTSISPPRIIAITSIGTTHDSHGSLPFLFKPFYSTMLAAPHRDKIGYEKILGHVSGKLESWGYAPDSNPDGDDLPGGILSKGWKKLPGLPAVGAVPRVVSLRPALLVDGECRADEQAASGKSKSKGPYRVQEGDLKNPYTISRKDTAHFIVEGLLANWEQWEGKCVSIAY</sequence>
<dbReference type="SUPFAM" id="SSF51735">
    <property type="entry name" value="NAD(P)-binding Rossmann-fold domains"/>
    <property type="match status" value="1"/>
</dbReference>
<evidence type="ECO:0008006" key="4">
    <source>
        <dbReference type="Google" id="ProtNLM"/>
    </source>
</evidence>
<keyword evidence="3" id="KW-1185">Reference proteome</keyword>
<dbReference type="Gene3D" id="3.40.50.720">
    <property type="entry name" value="NAD(P)-binding Rossmann-like Domain"/>
    <property type="match status" value="1"/>
</dbReference>
<dbReference type="EMBL" id="JASBNA010000003">
    <property type="protein sequence ID" value="KAK7694133.1"/>
    <property type="molecule type" value="Genomic_DNA"/>
</dbReference>
<dbReference type="InterPro" id="IPR051606">
    <property type="entry name" value="Polyketide_Oxido-like"/>
</dbReference>
<evidence type="ECO:0000313" key="2">
    <source>
        <dbReference type="EMBL" id="KAK7694133.1"/>
    </source>
</evidence>
<evidence type="ECO:0000313" key="3">
    <source>
        <dbReference type="Proteomes" id="UP001385951"/>
    </source>
</evidence>
<name>A0AAW0GLA3_9APHY</name>